<dbReference type="InterPro" id="IPR002350">
    <property type="entry name" value="Kazal_dom"/>
</dbReference>
<dbReference type="PROSITE" id="PS51465">
    <property type="entry name" value="KAZAL_2"/>
    <property type="match status" value="1"/>
</dbReference>
<organism evidence="3 4">
    <name type="scientific">Meganyctiphanes norvegica</name>
    <name type="common">Northern krill</name>
    <name type="synonym">Thysanopoda norvegica</name>
    <dbReference type="NCBI Taxonomy" id="48144"/>
    <lineage>
        <taxon>Eukaryota</taxon>
        <taxon>Metazoa</taxon>
        <taxon>Ecdysozoa</taxon>
        <taxon>Arthropoda</taxon>
        <taxon>Crustacea</taxon>
        <taxon>Multicrustacea</taxon>
        <taxon>Malacostraca</taxon>
        <taxon>Eumalacostraca</taxon>
        <taxon>Eucarida</taxon>
        <taxon>Euphausiacea</taxon>
        <taxon>Euphausiidae</taxon>
        <taxon>Meganyctiphanes</taxon>
    </lineage>
</organism>
<dbReference type="Pfam" id="PF25027">
    <property type="entry name" value="EGF1_RECK"/>
    <property type="match status" value="1"/>
</dbReference>
<dbReference type="GO" id="GO:0008191">
    <property type="term" value="F:metalloendopeptidase inhibitor activity"/>
    <property type="evidence" value="ECO:0007669"/>
    <property type="project" value="InterPro"/>
</dbReference>
<dbReference type="EMBL" id="CAXKWB010023013">
    <property type="protein sequence ID" value="CAL4124807.1"/>
    <property type="molecule type" value="Genomic_DNA"/>
</dbReference>
<dbReference type="SUPFAM" id="SSF100895">
    <property type="entry name" value="Kazal-type serine protease inhibitors"/>
    <property type="match status" value="1"/>
</dbReference>
<feature type="region of interest" description="Disordered" evidence="1">
    <location>
        <begin position="242"/>
        <end position="262"/>
    </location>
</feature>
<feature type="non-terminal residue" evidence="3">
    <location>
        <position position="262"/>
    </location>
</feature>
<comment type="caution">
    <text evidence="3">The sequence shown here is derived from an EMBL/GenBank/DDBJ whole genome shotgun (WGS) entry which is preliminary data.</text>
</comment>
<gene>
    <name evidence="3" type="ORF">MNOR_LOCUS24784</name>
</gene>
<dbReference type="Proteomes" id="UP001497623">
    <property type="component" value="Unassembled WGS sequence"/>
</dbReference>
<evidence type="ECO:0000259" key="2">
    <source>
        <dbReference type="PROSITE" id="PS51465"/>
    </source>
</evidence>
<dbReference type="AlphaFoldDB" id="A0AAV2RL24"/>
<sequence>ATAAGVCGVLSPAPGAPCVSLGGFLVPSTATRELPWREPSLPCRDDPCPPTHICTVNHNCRAGLPCLPYICTPSCALGEVSSVAVPRGSFVALQTSSGRSGCIKVCQCDAEGGGLEHCRPLPCLDPSPCWIKSTRIEHSRSVLVGCRTCVCHAGELSCVPRHQCLQKQTIHLPLPRTLSLTKGVVSSSQGNAISKDHSGSSSTRQATSHSSCGCPANWDPVCTDNGRTLPSACVARCSGYRASSWTPGECHGSSREKGGGIG</sequence>
<evidence type="ECO:0000256" key="1">
    <source>
        <dbReference type="SAM" id="MobiDB-lite"/>
    </source>
</evidence>
<dbReference type="GO" id="GO:0005886">
    <property type="term" value="C:plasma membrane"/>
    <property type="evidence" value="ECO:0007669"/>
    <property type="project" value="TreeGrafter"/>
</dbReference>
<keyword evidence="4" id="KW-1185">Reference proteome</keyword>
<dbReference type="InterPro" id="IPR056976">
    <property type="entry name" value="EGF1_RECK"/>
</dbReference>
<evidence type="ECO:0000313" key="3">
    <source>
        <dbReference type="EMBL" id="CAL4124807.1"/>
    </source>
</evidence>
<name>A0AAV2RL24_MEGNR</name>
<feature type="domain" description="Kazal-like" evidence="2">
    <location>
        <begin position="206"/>
        <end position="252"/>
    </location>
</feature>
<evidence type="ECO:0000313" key="4">
    <source>
        <dbReference type="Proteomes" id="UP001497623"/>
    </source>
</evidence>
<feature type="non-terminal residue" evidence="3">
    <location>
        <position position="1"/>
    </location>
</feature>
<proteinExistence type="predicted"/>
<accession>A0AAV2RL24</accession>
<protein>
    <recommendedName>
        <fullName evidence="2">Kazal-like domain-containing protein</fullName>
    </recommendedName>
</protein>
<dbReference type="InterPro" id="IPR036058">
    <property type="entry name" value="Kazal_dom_sf"/>
</dbReference>
<dbReference type="GO" id="GO:0030198">
    <property type="term" value="P:extracellular matrix organization"/>
    <property type="evidence" value="ECO:0007669"/>
    <property type="project" value="TreeGrafter"/>
</dbReference>
<dbReference type="PANTHER" id="PTHR13487:SF3">
    <property type="entry name" value="REVERSION-INDUCING CYSTEINE-RICH PROTEIN WITH KAZAL MOTIFS"/>
    <property type="match status" value="1"/>
</dbReference>
<dbReference type="Gene3D" id="3.30.60.30">
    <property type="match status" value="1"/>
</dbReference>
<dbReference type="PANTHER" id="PTHR13487">
    <property type="entry name" value="SERINE PROTEASE INHIBITOR"/>
    <property type="match status" value="1"/>
</dbReference>
<dbReference type="InterPro" id="IPR039016">
    <property type="entry name" value="RECK"/>
</dbReference>
<feature type="compositionally biased region" description="Basic and acidic residues" evidence="1">
    <location>
        <begin position="252"/>
        <end position="262"/>
    </location>
</feature>
<reference evidence="3 4" key="1">
    <citation type="submission" date="2024-05" db="EMBL/GenBank/DDBJ databases">
        <authorList>
            <person name="Wallberg A."/>
        </authorList>
    </citation>
    <scope>NUCLEOTIDE SEQUENCE [LARGE SCALE GENOMIC DNA]</scope>
</reference>